<dbReference type="Gene3D" id="2.130.10.10">
    <property type="entry name" value="YVTN repeat-like/Quinoprotein amine dehydrogenase"/>
    <property type="match status" value="1"/>
</dbReference>
<dbReference type="InterPro" id="IPR015943">
    <property type="entry name" value="WD40/YVTN_repeat-like_dom_sf"/>
</dbReference>
<reference evidence="2" key="2">
    <citation type="submission" date="2020-05" db="EMBL/GenBank/DDBJ databases">
        <authorList>
            <person name="Kim H.-S."/>
            <person name="Proctor R.H."/>
            <person name="Brown D.W."/>
        </authorList>
    </citation>
    <scope>NUCLEOTIDE SEQUENCE</scope>
    <source>
        <strain evidence="2">NRRL 20472</strain>
    </source>
</reference>
<gene>
    <name evidence="2" type="ORF">FSARC_1866</name>
</gene>
<organism evidence="2 3">
    <name type="scientific">Fusarium sarcochroum</name>
    <dbReference type="NCBI Taxonomy" id="1208366"/>
    <lineage>
        <taxon>Eukaryota</taxon>
        <taxon>Fungi</taxon>
        <taxon>Dikarya</taxon>
        <taxon>Ascomycota</taxon>
        <taxon>Pezizomycotina</taxon>
        <taxon>Sordariomycetes</taxon>
        <taxon>Hypocreomycetidae</taxon>
        <taxon>Hypocreales</taxon>
        <taxon>Nectriaceae</taxon>
        <taxon>Fusarium</taxon>
        <taxon>Fusarium lateritium species complex</taxon>
    </lineage>
</organism>
<accession>A0A8H4U826</accession>
<protein>
    <submittedName>
        <fullName evidence="2">Uncharacterized protein</fullName>
    </submittedName>
</protein>
<dbReference type="OrthoDB" id="7326421at2759"/>
<dbReference type="SUPFAM" id="SSF50978">
    <property type="entry name" value="WD40 repeat-like"/>
    <property type="match status" value="1"/>
</dbReference>
<dbReference type="InterPro" id="IPR036322">
    <property type="entry name" value="WD40_repeat_dom_sf"/>
</dbReference>
<dbReference type="Proteomes" id="UP000622797">
    <property type="component" value="Unassembled WGS sequence"/>
</dbReference>
<feature type="chain" id="PRO_5034723178" evidence="1">
    <location>
        <begin position="19"/>
        <end position="744"/>
    </location>
</feature>
<feature type="signal peptide" evidence="1">
    <location>
        <begin position="1"/>
        <end position="18"/>
    </location>
</feature>
<dbReference type="AlphaFoldDB" id="A0A8H4U826"/>
<name>A0A8H4U826_9HYPO</name>
<sequence>MSWNPCAATASLFLFARGALIKCCHHDTLAIQRTLRGHTDDVQLLVVDDQSGPGAGRYAASYDAGHKIIVWDLCTGKEKARLKADGRLTAAAWMANGNIAFGDAKGRILLFEPSTSGYTVFSTINNAALTALAPLPDCATFALGYSDGSLSIATLLPRTILHNLTTDESSLPLAGLTPSERPSPIVSLAWHTSSLRQDFKTLAVQKHDGCLRLWRVPPRQGTDERPRVIRDLMKDKMPVQGPRGMGWAKGSCIVKYSNTQIHFWDVNTESVICHRIQTPESVCGMALYGPGSTLFTLGANNTVQQSYLSLRLHSSNFVVASVQHPPNPLPPLSPILWRAGDQSATSAGTIVLCMQVSESDAYAVSSLSNVIGPQTCGSNNESRHSTSPAPRLFPRALMRPSTIGCDNVDTMPGAGRVPLPGSLLESTSASSMISRCSRNEASQSQNAPSNLDENTVQDLFKLTRARLDEVLNTRTVTTRIGSPTNDDVFCQMFDNILEWEGDVNDFIRHEMNGHPKGSPSYILLARWLGDTDITFPNRNSEQMSGSDWMLLALSGIGTVGHDEAIKFYISHKHYLEALILTRLASPSDLRRQAEIVRYWGRWAALHGQQRLADRCSACIERKHDELPESAQFNLYAADDSNHQISSPPFSHSGTQRDRQRSIAKTSALKLITSFADDTEGHAFFVGDEKKAPIATRKPVSPRVFGKRTTTAVMSLDKVVLAEYLAMSKLYLIATPPRVTTTPQR</sequence>
<reference evidence="2" key="1">
    <citation type="journal article" date="2020" name="BMC Genomics">
        <title>Correction to: Identification and distribution of gene clusters required for synthesis of sphingolipid metabolism inhibitors in diverse species of the filamentous fungus Fusarium.</title>
        <authorList>
            <person name="Kim H.S."/>
            <person name="Lohmar J.M."/>
            <person name="Busman M."/>
            <person name="Brown D.W."/>
            <person name="Naumann T.A."/>
            <person name="Divon H.H."/>
            <person name="Lysoe E."/>
            <person name="Uhlig S."/>
            <person name="Proctor R.H."/>
        </authorList>
    </citation>
    <scope>NUCLEOTIDE SEQUENCE</scope>
    <source>
        <strain evidence="2">NRRL 20472</strain>
    </source>
</reference>
<dbReference type="EMBL" id="JABEXW010000099">
    <property type="protein sequence ID" value="KAF4971244.1"/>
    <property type="molecule type" value="Genomic_DNA"/>
</dbReference>
<keyword evidence="3" id="KW-1185">Reference proteome</keyword>
<evidence type="ECO:0000313" key="3">
    <source>
        <dbReference type="Proteomes" id="UP000622797"/>
    </source>
</evidence>
<evidence type="ECO:0000313" key="2">
    <source>
        <dbReference type="EMBL" id="KAF4971244.1"/>
    </source>
</evidence>
<keyword evidence="1" id="KW-0732">Signal</keyword>
<comment type="caution">
    <text evidence="2">The sequence shown here is derived from an EMBL/GenBank/DDBJ whole genome shotgun (WGS) entry which is preliminary data.</text>
</comment>
<evidence type="ECO:0000256" key="1">
    <source>
        <dbReference type="SAM" id="SignalP"/>
    </source>
</evidence>
<proteinExistence type="predicted"/>